<name>A0ABW4ZWP6_9BACL</name>
<reference evidence="2" key="1">
    <citation type="journal article" date="2019" name="Int. J. Syst. Evol. Microbiol.">
        <title>The Global Catalogue of Microorganisms (GCM) 10K type strain sequencing project: providing services to taxonomists for standard genome sequencing and annotation.</title>
        <authorList>
            <consortium name="The Broad Institute Genomics Platform"/>
            <consortium name="The Broad Institute Genome Sequencing Center for Infectious Disease"/>
            <person name="Wu L."/>
            <person name="Ma J."/>
        </authorList>
    </citation>
    <scope>NUCLEOTIDE SEQUENCE [LARGE SCALE GENOMIC DNA]</scope>
    <source>
        <strain evidence="2">CGMCC 1.13574</strain>
    </source>
</reference>
<dbReference type="EMBL" id="JBHUIO010000005">
    <property type="protein sequence ID" value="MFD2169944.1"/>
    <property type="molecule type" value="Genomic_DNA"/>
</dbReference>
<keyword evidence="2" id="KW-1185">Reference proteome</keyword>
<dbReference type="Proteomes" id="UP001597343">
    <property type="component" value="Unassembled WGS sequence"/>
</dbReference>
<proteinExistence type="predicted"/>
<comment type="caution">
    <text evidence="1">The sequence shown here is derived from an EMBL/GenBank/DDBJ whole genome shotgun (WGS) entry which is preliminary data.</text>
</comment>
<gene>
    <name evidence="1" type="ORF">ACFSOY_08045</name>
</gene>
<dbReference type="RefSeq" id="WP_386045486.1">
    <property type="nucleotide sequence ID" value="NZ_JBHUIO010000005.1"/>
</dbReference>
<organism evidence="1 2">
    <name type="scientific">Tumebacillus lipolyticus</name>
    <dbReference type="NCBI Taxonomy" id="1280370"/>
    <lineage>
        <taxon>Bacteria</taxon>
        <taxon>Bacillati</taxon>
        <taxon>Bacillota</taxon>
        <taxon>Bacilli</taxon>
        <taxon>Bacillales</taxon>
        <taxon>Alicyclobacillaceae</taxon>
        <taxon>Tumebacillus</taxon>
    </lineage>
</organism>
<evidence type="ECO:0000313" key="2">
    <source>
        <dbReference type="Proteomes" id="UP001597343"/>
    </source>
</evidence>
<accession>A0ABW4ZWP6</accession>
<evidence type="ECO:0000313" key="1">
    <source>
        <dbReference type="EMBL" id="MFD2169944.1"/>
    </source>
</evidence>
<sequence length="47" mass="5191">MKRRLLLGIVIVVTCAVLGYTTGDREENATFVPPFPVGKNIIDPTKF</sequence>
<protein>
    <submittedName>
        <fullName evidence="1">Uncharacterized protein</fullName>
    </submittedName>
</protein>